<evidence type="ECO:0000313" key="3">
    <source>
        <dbReference type="Proteomes" id="UP000608850"/>
    </source>
</evidence>
<dbReference type="EMBL" id="BMOQ01000007">
    <property type="protein sequence ID" value="GGN23592.1"/>
    <property type="molecule type" value="Genomic_DNA"/>
</dbReference>
<evidence type="ECO:0000256" key="1">
    <source>
        <dbReference type="SAM" id="MobiDB-lite"/>
    </source>
</evidence>
<protein>
    <submittedName>
        <fullName evidence="2">Uncharacterized protein</fullName>
    </submittedName>
</protein>
<dbReference type="AlphaFoldDB" id="A0A830GEI2"/>
<gene>
    <name evidence="2" type="ORF">GCM10009021_26510</name>
</gene>
<proteinExistence type="predicted"/>
<dbReference type="RefSeq" id="WP_188879568.1">
    <property type="nucleotide sequence ID" value="NZ_BMOQ01000007.1"/>
</dbReference>
<keyword evidence="3" id="KW-1185">Reference proteome</keyword>
<sequence>MAAEPTDDAPDPRTGTRRASATLDVIPPHVERGDVDADGRVGAVAYPYRVYEANATIERAFLPEREVSYVASVDRARNLVLRADTVPDVESNDVDDVLVLPADLPAELCRERAHDTVFEWTARKFALGSAPDVDLGRGVDARKLFWLAERDDGDVIVDSATGDESRLDG</sequence>
<dbReference type="Proteomes" id="UP000608850">
    <property type="component" value="Unassembled WGS sequence"/>
</dbReference>
<accession>A0A830GEI2</accession>
<evidence type="ECO:0000313" key="2">
    <source>
        <dbReference type="EMBL" id="GGN23592.1"/>
    </source>
</evidence>
<feature type="region of interest" description="Disordered" evidence="1">
    <location>
        <begin position="1"/>
        <end position="25"/>
    </location>
</feature>
<dbReference type="OrthoDB" id="85425at2157"/>
<organism evidence="2 3">
    <name type="scientific">Halarchaeum nitratireducens</name>
    <dbReference type="NCBI Taxonomy" id="489913"/>
    <lineage>
        <taxon>Archaea</taxon>
        <taxon>Methanobacteriati</taxon>
        <taxon>Methanobacteriota</taxon>
        <taxon>Stenosarchaea group</taxon>
        <taxon>Halobacteria</taxon>
        <taxon>Halobacteriales</taxon>
        <taxon>Halobacteriaceae</taxon>
    </lineage>
</organism>
<reference evidence="2 3" key="1">
    <citation type="journal article" date="2019" name="Int. J. Syst. Evol. Microbiol.">
        <title>The Global Catalogue of Microorganisms (GCM) 10K type strain sequencing project: providing services to taxonomists for standard genome sequencing and annotation.</title>
        <authorList>
            <consortium name="The Broad Institute Genomics Platform"/>
            <consortium name="The Broad Institute Genome Sequencing Center for Infectious Disease"/>
            <person name="Wu L."/>
            <person name="Ma J."/>
        </authorList>
    </citation>
    <scope>NUCLEOTIDE SEQUENCE [LARGE SCALE GENOMIC DNA]</scope>
    <source>
        <strain evidence="2 3">JCM 16331</strain>
    </source>
</reference>
<name>A0A830GEI2_9EURY</name>
<comment type="caution">
    <text evidence="2">The sequence shown here is derived from an EMBL/GenBank/DDBJ whole genome shotgun (WGS) entry which is preliminary data.</text>
</comment>